<dbReference type="GO" id="GO:0005524">
    <property type="term" value="F:ATP binding"/>
    <property type="evidence" value="ECO:0007669"/>
    <property type="project" value="UniProtKB-KW"/>
</dbReference>
<dbReference type="EC" id="2.7.11.1" evidence="1"/>
<keyword evidence="6" id="KW-0418">Kinase</keyword>
<sequence>MSVITYDREESVLRGQVPLLKFKEYLGTLKLDEVTDIDFSNNGYCTDSVIKVILDYKKDTILGNLKSVNLTGCKLVTDHGIRWLAQIIAGAPVISVNLNSCNKVTDDGLFFVNESLGNSTEKTSFPKISVQDTSVKYASSIKGKILAGHPVFPIVGDVVNHKTGNVLVVPHPSVKQSLGSCLSGGSGSTGEGPHHYPQVKFEDDWKLNVNEVSMNNPLFDVLARSNPPQVVLPFDASATPKEISAHIRDAITRISMRENGNPEMESHRRENNIASFDNAQCFMDKKVVSGHDFDIETGILQTKVSKSEKNELGFYFSRQPFSKSYPYFEIELIEYIGDLEKQMKNVEENSDDQVFIGCLHEQTFIMRNIKKETGLADGMTFPFKRIGDRYGFGIKGLWQSEYMPGEGCSFYSTINGVEASYDKMSSTEALTTRNYYPLVSIKSLHLAKVKILHYSPPPKEFLSVMKAEKRWISPCYLFNMAISRNGLMSTCAFSNRTEDSHYISESRVGTLDTPFTSCTFKVEDPGPQSKVVFGIGKQTHVFGNNKEYLAFICMDGGVKHGDTTVKLHEVNAKSSVPNDEITFKWYIEKQDESFEGTKEFKTEVYLNEKLYCEYEYPYTFVGGVPQEIILAKFVTGGVRKIRLMQHLPLYRAPGVFRDQITLGYLRRVIISDDGTMECGAQHGINTFGIFVAKTQFNTSLTYFEMEVIACPSRVTIGVAHYDKPPGFYLGMNQCEIGLHNTSELSQIAIGTKKDSRAYSVGDVVGCGVEGDYDDDGFLVPEQEITVYFTRNGDRIETTKLKYVSDGLYPSIMVEKPGCKVRVLNYYSETKADREAVLLAKEEAAKSVETNEEKIPFFGPQYTVVGVESGSSDAAGKIQILKSMVTVEDLASSKEVQQISEKKKELEEKFSNLTLEEQIYYSKLCVAEENIKKLQAHPERVNFITADTSSSKGMVELKNAIQNTFKALGSHQKLKYVISKTIPYVAEKIGQCMQKAKLLPCLSSDEQELNLLKEVQKGMEGNLSGTMVHHMLDILHEQGALMTVRTGGSTLAIDIGYAGEMVTRLEKFSATETMSAGKMTSAIGQNSHVWTMKSLVSKIIKENEPSKISQILQFLEGYLGLIKVPVWRESEKDEQYLYSTTGNLSPPPVKLRDFWSKGEATKNFVVLQKTYSFVHDLPEHLISLVLAATSRYGRLIAMTSDGAVLQMGAVQTAIIQHTGIMDLIMTDVQPLLDKKVLSVESKCYMPDKKSDIMNELTESYVWDYTFRIMCLYTDFIDRIIRWQGLVPLITHNYPTGIVNVSFGCIHNWSPFSNVQQVQSVCTLCNRCCEKGDKCAWNGIMGSYFRECCCETKQTGCVDCGICVTCAKEMWNLRSELRPMPLVYNKDKDIPPVGLNPVTFDEIEITIQNGLCPPICLKNDQSGSVILVAPGKPAALQGIEADKMKEKIEALIKETKTSIKVADKVKLRISDPLGAVNVHKGDMSQKSVQKFTYYAVQSREVTVFQEAGILCYNSFSPSMPVGQFIGPKPFSNVFRSFSFKILNEGKDKAITIGIAPSFYEANRQPGWNRYSFAYHADDGGIFLETGYSRFKKEVCGKGDIMGVEFDVDTRIVKFFKNGTEVYSHTINVNPRDGYYPMIGLHSPGECVKLLEVLPWMPDSADKEKAKKPVTFETKNLGNIMINPARSVSMTKYGTRGYYGSVIFYNPTSTKIGIKIPKPPMHDQALEKLDCATVGEVQYLTIILDPKDVFHLYTFAQEKENIRDVDIFWTALDKHKEYSPTDIINMEKFSDYKLLCEASVSSNVNNVTPLKECVPNETPEESMYKLQIFKSAELIGEYWLPVENYKLEIPYTTGSYTISAPKCPNYLYPGKLQRGMKLLISLDNDDKQLVEAVITEIYEGGGFCLEYTPDDAEENEVICYDAEMLGVKEEDYDPEKKILLYKSDSDMKFLTRTYISAPTYLISKGGGKILDKIDGDWKEDAFTTFASCFQDVKRFTVQEQHVTYHAHTLANWLTGYGSNGHVDDSFAFLPSQLNADMLLYPSVSNLFEDLAVHRLCFFVDLLLHFQPQKKVDLRIPIHFMDMPGIVPISSIPLDLSFCCNFQGWVYLALIGQKLLLPAYTNLFSGKQLSSAEMGELDRKRIENLLSQLLSTYASLCSIYAAQHGGLPNQQNPAFGAEKVVILIKNDDIAPVAYSAQTMKENHKLIRQGRKRSCKAHIHAIVKNELLPIEDVGISYDLFEPYSELVNAFEWDVPNLACIPSDFFTKFPNLQYFSLESGLLEQDRSCPSGASLLPALETVKLQNVNIKALPKDIFQIPELKTLDMTNLPLRSLDVDLPHSSKLKKLVIQGLQFTSVPKQICILKELEELYIDYNPIVTLPNEILQLTNLKILSVKGIPLITFEGTKESITKDQFFSWHEQHPMIINHISKEGVAKLFEEFDQNKNSALEIKELAQMNLKLFFTVPRFGIVGSNLKSGGIPPVIFQLKNLQELYLDNQGIQAVPADIENLSNLLVLSLTHCLMLQSIAAPLGLNPNLKKLNLLSCPSLRTPPLEVVGRGFESVKAYLKRLHGGFTECRRTKLMFVGLGEAGKTSLLQALMSSSKKTAGTQNAQLTDGIDIKTWTVKSEDGLDITFSAWDFAGQTVYYNTHQFFMSKRAVYMLLWNMRMGFEHAGLDFWLSSIACHAPDTPILVIGTQSDQVPKQEIPEKDLKSRYPQIQSFHYVSSLTGSKIPELQKELLSVTLSQSYMGEKIPQVWLNLEKQILGERTKQSILDYSVIEDFAMEHGIFDDKDVKQAIKFLDDLGTVQYFDNDFLRDKVVINPQWIVNVMACVVSVKQSPIQNHDGRFLHEHIKDVWKSYDESLHNWLLSLTEEFDLTFPLPGKPINIVPCLLPLEQPTELQWPAVDMEHGIRENKMLYKFAYLPAGLFNRAQVRLFNFSDGKIIWKNGSYLKKNKHLALIRQENDSELTVLVQGPRPENILLLVHEVFESLILESFHGVVYDYFVPCPDCISKEGTKDPCLFKAELIRRAKDLKAPFLQCTKYFHTVSMGQLLAMMPEDKDSDFDIHLQHSISALQSINNAMQYDVVVLYCSADIPSDSNPGIDPFKIREELKNWGFSVYMHDDLETAKLDELTLAVKNCKVVVCCVSDQFEQDEKCRDMFLYIKEQLFKKFAIAVIRESLQWKHSELGMKIGQPKMCMIRTPERFATKINDLKDIVEDHIAGLELMKSDHPDIFISYCWQNSQEAVNNGTQARHGALGYGDPRKIKEFLEKKGLSCWLDIEQMGKYGLYQEIAIGLQNCKVIVACVSDEYVESDACMMELRFAVCNMNLPLVVVVVGTGDKWKRSEVSLLMRRSDKGANKVYMQKENPEGYEALHKFVIDVLPTYTDEILSEEKKKKDAKKRRKQEYSDKKATNEKHSYQEEYELIQRKFMRHVITMTQQLDLQLMPRLFVFDFVRSVNKPKGPEVQATSVERPKTASKSILTRASNLNKDRVKAVLLADQQDDDEEWQSEDFCVRLLCEHEEGWHLVPKPLSLFTNTAEEVISTITEAAPFLARFYAILKQSSVKLRCLNGKMGESFMNFLDYEGKSTSNFLKAYTAVHKLVSSHIDNEQFIRQLDRCHLPSGKVAWLCEKHSKGNRITKLGVGSISVHGQGQTILNKEDELIKELLKSSPQAAALMGKPDREVSSLNMGRQPSLVRAEPDVPVVEEVKVKVEQNRDVKVNERKTSDTKKTSRTKGEEKPPTKQNSNVNAEVKSPSSSVPQSPTSSTTSTASTSMANVAGTARRLQRNYSKSGRQKSQACVLQ</sequence>
<feature type="compositionally biased region" description="Polar residues" evidence="11">
    <location>
        <begin position="3784"/>
        <end position="3800"/>
    </location>
</feature>
<organism evidence="15 16">
    <name type="scientific">Magallana gigas</name>
    <name type="common">Pacific oyster</name>
    <name type="synonym">Crassostrea gigas</name>
    <dbReference type="NCBI Taxonomy" id="29159"/>
    <lineage>
        <taxon>Eukaryota</taxon>
        <taxon>Metazoa</taxon>
        <taxon>Spiralia</taxon>
        <taxon>Lophotrochozoa</taxon>
        <taxon>Mollusca</taxon>
        <taxon>Bivalvia</taxon>
        <taxon>Autobranchia</taxon>
        <taxon>Pteriomorphia</taxon>
        <taxon>Ostreida</taxon>
        <taxon>Ostreoidea</taxon>
        <taxon>Ostreidae</taxon>
        <taxon>Magallana</taxon>
    </lineage>
</organism>
<dbReference type="Gene3D" id="3.40.50.10140">
    <property type="entry name" value="Toll/interleukin-1 receptor homology (TIR) domain"/>
    <property type="match status" value="2"/>
</dbReference>
<dbReference type="SUPFAM" id="SSF52047">
    <property type="entry name" value="RNI-like"/>
    <property type="match status" value="1"/>
</dbReference>
<dbReference type="InterPro" id="IPR003591">
    <property type="entry name" value="Leu-rich_rpt_typical-subtyp"/>
</dbReference>
<dbReference type="InterPro" id="IPR001870">
    <property type="entry name" value="B30.2/SPRY"/>
</dbReference>
<feature type="domain" description="Roc" evidence="14">
    <location>
        <begin position="2567"/>
        <end position="2740"/>
    </location>
</feature>
<evidence type="ECO:0000259" key="13">
    <source>
        <dbReference type="PROSITE" id="PS50222"/>
    </source>
</evidence>
<accession>A0A8W8KPL0</accession>
<keyword evidence="4" id="KW-0677">Repeat</keyword>
<dbReference type="InterPro" id="IPR013320">
    <property type="entry name" value="ConA-like_dom_sf"/>
</dbReference>
<keyword evidence="8" id="KW-0342">GTP-binding</keyword>
<dbReference type="Pfam" id="PF00622">
    <property type="entry name" value="SPRY"/>
    <property type="match status" value="1"/>
</dbReference>
<dbReference type="InterPro" id="IPR036388">
    <property type="entry name" value="WH-like_DNA-bd_sf"/>
</dbReference>
<dbReference type="PANTHER" id="PTHR47508:SF1">
    <property type="entry name" value="NON-SPECIFIC SERINE_THREONINE PROTEIN KINASE"/>
    <property type="match status" value="1"/>
</dbReference>
<dbReference type="InterPro" id="IPR032171">
    <property type="entry name" value="COR-A"/>
</dbReference>
<dbReference type="Pfam" id="PF25497">
    <property type="entry name" value="COR-B"/>
    <property type="match status" value="1"/>
</dbReference>
<evidence type="ECO:0000256" key="10">
    <source>
        <dbReference type="ARBA" id="ARBA00048679"/>
    </source>
</evidence>
<dbReference type="PANTHER" id="PTHR47508">
    <property type="entry name" value="SAM DOMAIN-CONTAINING PROTEIN-RELATED"/>
    <property type="match status" value="1"/>
</dbReference>
<keyword evidence="7" id="KW-0067">ATP-binding</keyword>
<evidence type="ECO:0000256" key="7">
    <source>
        <dbReference type="ARBA" id="ARBA00022840"/>
    </source>
</evidence>
<dbReference type="Gene3D" id="3.40.50.300">
    <property type="entry name" value="P-loop containing nucleotide triphosphate hydrolases"/>
    <property type="match status" value="1"/>
</dbReference>
<dbReference type="InterPro" id="IPR043136">
    <property type="entry name" value="B30.2/SPRY_sf"/>
</dbReference>
<dbReference type="InterPro" id="IPR000157">
    <property type="entry name" value="TIR_dom"/>
</dbReference>
<evidence type="ECO:0000256" key="1">
    <source>
        <dbReference type="ARBA" id="ARBA00012513"/>
    </source>
</evidence>
<dbReference type="InterPro" id="IPR057263">
    <property type="entry name" value="COR-B"/>
</dbReference>
<dbReference type="PROSITE" id="PS51424">
    <property type="entry name" value="ROC"/>
    <property type="match status" value="1"/>
</dbReference>
<dbReference type="PROSITE" id="PS50222">
    <property type="entry name" value="EF_HAND_2"/>
    <property type="match status" value="1"/>
</dbReference>
<dbReference type="InterPro" id="IPR002048">
    <property type="entry name" value="EF_hand_dom"/>
</dbReference>
<feature type="region of interest" description="Disordered" evidence="11">
    <location>
        <begin position="3388"/>
        <end position="3411"/>
    </location>
</feature>
<dbReference type="InterPro" id="IPR020859">
    <property type="entry name" value="ROC"/>
</dbReference>
<feature type="region of interest" description="Disordered" evidence="11">
    <location>
        <begin position="3671"/>
        <end position="3692"/>
    </location>
</feature>
<dbReference type="Proteomes" id="UP000005408">
    <property type="component" value="Unassembled WGS sequence"/>
</dbReference>
<dbReference type="SUPFAM" id="SSF49899">
    <property type="entry name" value="Concanavalin A-like lectins/glucanases"/>
    <property type="match status" value="2"/>
</dbReference>
<dbReference type="GO" id="GO:0007165">
    <property type="term" value="P:signal transduction"/>
    <property type="evidence" value="ECO:0007669"/>
    <property type="project" value="InterPro"/>
</dbReference>
<dbReference type="SUPFAM" id="SSF52540">
    <property type="entry name" value="P-loop containing nucleoside triphosphate hydrolases"/>
    <property type="match status" value="1"/>
</dbReference>
<keyword evidence="2" id="KW-0433">Leucine-rich repeat</keyword>
<dbReference type="SUPFAM" id="SSF52200">
    <property type="entry name" value="Toll/Interleukin receptor TIR domain"/>
    <property type="match status" value="2"/>
</dbReference>
<feature type="domain" description="EF-hand" evidence="13">
    <location>
        <begin position="2423"/>
        <end position="2458"/>
    </location>
</feature>
<feature type="compositionally biased region" description="Basic and acidic residues" evidence="11">
    <location>
        <begin position="3401"/>
        <end position="3411"/>
    </location>
</feature>
<evidence type="ECO:0000256" key="2">
    <source>
        <dbReference type="ARBA" id="ARBA00022614"/>
    </source>
</evidence>
<dbReference type="Gene3D" id="1.10.10.10">
    <property type="entry name" value="Winged helix-like DNA-binding domain superfamily/Winged helix DNA-binding domain"/>
    <property type="match status" value="1"/>
</dbReference>
<evidence type="ECO:0000313" key="15">
    <source>
        <dbReference type="EnsemblMetazoa" id="G24784.1:cds"/>
    </source>
</evidence>
<dbReference type="InterPro" id="IPR032675">
    <property type="entry name" value="LRR_dom_sf"/>
</dbReference>
<dbReference type="SMART" id="SM00369">
    <property type="entry name" value="LRR_TYP"/>
    <property type="match status" value="3"/>
</dbReference>
<dbReference type="InterPro" id="IPR035897">
    <property type="entry name" value="Toll_tir_struct_dom_sf"/>
</dbReference>
<dbReference type="Pfam" id="PF13676">
    <property type="entry name" value="TIR_2"/>
    <property type="match status" value="1"/>
</dbReference>
<evidence type="ECO:0000313" key="16">
    <source>
        <dbReference type="Proteomes" id="UP000005408"/>
    </source>
</evidence>
<feature type="domain" description="B30.2/SPRY" evidence="12">
    <location>
        <begin position="1458"/>
        <end position="1656"/>
    </location>
</feature>
<proteinExistence type="predicted"/>
<dbReference type="PROSITE" id="PS50188">
    <property type="entry name" value="B302_SPRY"/>
    <property type="match status" value="2"/>
</dbReference>
<name>A0A8W8KPL0_MAGGI</name>
<evidence type="ECO:0000256" key="8">
    <source>
        <dbReference type="ARBA" id="ARBA00023134"/>
    </source>
</evidence>
<reference evidence="15" key="1">
    <citation type="submission" date="2022-08" db="UniProtKB">
        <authorList>
            <consortium name="EnsemblMetazoa"/>
        </authorList>
    </citation>
    <scope>IDENTIFICATION</scope>
    <source>
        <strain evidence="15">05x7-T-G4-1.051#20</strain>
    </source>
</reference>
<keyword evidence="16" id="KW-1185">Reference proteome</keyword>
<feature type="compositionally biased region" description="Basic and acidic residues" evidence="11">
    <location>
        <begin position="3713"/>
        <end position="3738"/>
    </location>
</feature>
<evidence type="ECO:0000259" key="12">
    <source>
        <dbReference type="PROSITE" id="PS50188"/>
    </source>
</evidence>
<evidence type="ECO:0000256" key="9">
    <source>
        <dbReference type="ARBA" id="ARBA00047899"/>
    </source>
</evidence>
<dbReference type="Pfam" id="PF08477">
    <property type="entry name" value="Roc"/>
    <property type="match status" value="1"/>
</dbReference>
<evidence type="ECO:0000256" key="4">
    <source>
        <dbReference type="ARBA" id="ARBA00022737"/>
    </source>
</evidence>
<feature type="compositionally biased region" description="Low complexity" evidence="11">
    <location>
        <begin position="3751"/>
        <end position="3771"/>
    </location>
</feature>
<dbReference type="GO" id="GO:0009966">
    <property type="term" value="P:regulation of signal transduction"/>
    <property type="evidence" value="ECO:0007669"/>
    <property type="project" value="UniProtKB-ARBA"/>
</dbReference>
<evidence type="ECO:0000256" key="5">
    <source>
        <dbReference type="ARBA" id="ARBA00022741"/>
    </source>
</evidence>
<dbReference type="InterPro" id="IPR003877">
    <property type="entry name" value="SPRY_dom"/>
</dbReference>
<dbReference type="Gene3D" id="3.30.310.200">
    <property type="match status" value="1"/>
</dbReference>
<dbReference type="EnsemblMetazoa" id="G24784.1">
    <property type="protein sequence ID" value="G24784.1:cds"/>
    <property type="gene ID" value="G24784"/>
</dbReference>
<feature type="domain" description="B30.2/SPRY" evidence="12">
    <location>
        <begin position="629"/>
        <end position="829"/>
    </location>
</feature>
<dbReference type="Gene3D" id="3.80.10.10">
    <property type="entry name" value="Ribonuclease Inhibitor"/>
    <property type="match status" value="3"/>
</dbReference>
<dbReference type="Gene3D" id="3.30.70.1390">
    <property type="entry name" value="ROC domain from the Parkinson's disease-associated leucine-rich repeat kinase 2"/>
    <property type="match status" value="1"/>
</dbReference>
<evidence type="ECO:0000256" key="3">
    <source>
        <dbReference type="ARBA" id="ARBA00022679"/>
    </source>
</evidence>
<dbReference type="SMART" id="SM00449">
    <property type="entry name" value="SPRY"/>
    <property type="match status" value="2"/>
</dbReference>
<dbReference type="InterPro" id="IPR027417">
    <property type="entry name" value="P-loop_NTPase"/>
</dbReference>
<dbReference type="Gene3D" id="2.60.120.920">
    <property type="match status" value="2"/>
</dbReference>
<evidence type="ECO:0000256" key="11">
    <source>
        <dbReference type="SAM" id="MobiDB-lite"/>
    </source>
</evidence>
<evidence type="ECO:0000256" key="6">
    <source>
        <dbReference type="ARBA" id="ARBA00022777"/>
    </source>
</evidence>
<keyword evidence="3" id="KW-0808">Transferase</keyword>
<evidence type="ECO:0000259" key="14">
    <source>
        <dbReference type="PROSITE" id="PS51424"/>
    </source>
</evidence>
<keyword evidence="5" id="KW-0547">Nucleotide-binding</keyword>
<protein>
    <recommendedName>
        <fullName evidence="1">non-specific serine/threonine protein kinase</fullName>
        <ecNumber evidence="1">2.7.11.1</ecNumber>
    </recommendedName>
</protein>
<comment type="catalytic activity">
    <reaction evidence="9">
        <text>L-threonyl-[protein] + ATP = O-phospho-L-threonyl-[protein] + ADP + H(+)</text>
        <dbReference type="Rhea" id="RHEA:46608"/>
        <dbReference type="Rhea" id="RHEA-COMP:11060"/>
        <dbReference type="Rhea" id="RHEA-COMP:11605"/>
        <dbReference type="ChEBI" id="CHEBI:15378"/>
        <dbReference type="ChEBI" id="CHEBI:30013"/>
        <dbReference type="ChEBI" id="CHEBI:30616"/>
        <dbReference type="ChEBI" id="CHEBI:61977"/>
        <dbReference type="ChEBI" id="CHEBI:456216"/>
        <dbReference type="EC" id="2.7.11.1"/>
    </reaction>
</comment>
<dbReference type="Pfam" id="PF16095">
    <property type="entry name" value="COR-A"/>
    <property type="match status" value="1"/>
</dbReference>
<comment type="catalytic activity">
    <reaction evidence="10">
        <text>L-seryl-[protein] + ATP = O-phospho-L-seryl-[protein] + ADP + H(+)</text>
        <dbReference type="Rhea" id="RHEA:17989"/>
        <dbReference type="Rhea" id="RHEA-COMP:9863"/>
        <dbReference type="Rhea" id="RHEA-COMP:11604"/>
        <dbReference type="ChEBI" id="CHEBI:15378"/>
        <dbReference type="ChEBI" id="CHEBI:29999"/>
        <dbReference type="ChEBI" id="CHEBI:30616"/>
        <dbReference type="ChEBI" id="CHEBI:83421"/>
        <dbReference type="ChEBI" id="CHEBI:456216"/>
        <dbReference type="EC" id="2.7.11.1"/>
    </reaction>
</comment>
<feature type="region of interest" description="Disordered" evidence="11">
    <location>
        <begin position="3713"/>
        <end position="3800"/>
    </location>
</feature>
<dbReference type="GO" id="GO:0016301">
    <property type="term" value="F:kinase activity"/>
    <property type="evidence" value="ECO:0007669"/>
    <property type="project" value="UniProtKB-KW"/>
</dbReference>
<dbReference type="GO" id="GO:0005509">
    <property type="term" value="F:calcium ion binding"/>
    <property type="evidence" value="ECO:0007669"/>
    <property type="project" value="InterPro"/>
</dbReference>